<accession>A0ABQ3KAM8</accession>
<evidence type="ECO:0000256" key="1">
    <source>
        <dbReference type="ARBA" id="ARBA00022741"/>
    </source>
</evidence>
<feature type="domain" description="ABC transporter" evidence="3">
    <location>
        <begin position="83"/>
        <end position="323"/>
    </location>
</feature>
<dbReference type="PROSITE" id="PS50893">
    <property type="entry name" value="ABC_TRANSPORTER_2"/>
    <property type="match status" value="1"/>
</dbReference>
<comment type="caution">
    <text evidence="4">The sequence shown here is derived from an EMBL/GenBank/DDBJ whole genome shotgun (WGS) entry which is preliminary data.</text>
</comment>
<proteinExistence type="predicted"/>
<sequence>MVRRRQNEPRVIPVVGASADMPAILPQRRPELLSRGAAFHVVDSSDLPDRRLTRAGAHARATTDRMGLVSEPIQPSELDDLVVRMAGVGVRRGTNDLLAGLDWSVELDERWVVLGPNGAGKTTLLRLAAAELHPTNGEVDLLGERIGRVNIFDLRPRIGFTSAAIAQRVPGDELVKDVVVSAGYAVLGRWREEYDTLDTARATELLDAMGIGHLAERTFGTLSEGERKRALIARSLMTDPEMLLLDEPAAGLDLGGREDLVARLSDLALDPDAPALVLVTHHVEEIPPGFTHALLLRDGHAVVSGLVDDVITSENLSKTFDQDLVLERSGDRFFARRR</sequence>
<reference evidence="5" key="1">
    <citation type="journal article" date="2019" name="Int. J. Syst. Evol. Microbiol.">
        <title>The Global Catalogue of Microorganisms (GCM) 10K type strain sequencing project: providing services to taxonomists for standard genome sequencing and annotation.</title>
        <authorList>
            <consortium name="The Broad Institute Genomics Platform"/>
            <consortium name="The Broad Institute Genome Sequencing Center for Infectious Disease"/>
            <person name="Wu L."/>
            <person name="Ma J."/>
        </authorList>
    </citation>
    <scope>NUCLEOTIDE SEQUENCE [LARGE SCALE GENOMIC DNA]</scope>
    <source>
        <strain evidence="5">CGMCC 4.7680</strain>
    </source>
</reference>
<dbReference type="EMBL" id="BNAW01000009">
    <property type="protein sequence ID" value="GHG09684.1"/>
    <property type="molecule type" value="Genomic_DNA"/>
</dbReference>
<dbReference type="PANTHER" id="PTHR43158:SF2">
    <property type="entry name" value="SKFA PEPTIDE EXPORT ATP-BINDING PROTEIN SKFE"/>
    <property type="match status" value="1"/>
</dbReference>
<evidence type="ECO:0000259" key="3">
    <source>
        <dbReference type="PROSITE" id="PS50893"/>
    </source>
</evidence>
<name>A0ABQ3KAM8_9PSEU</name>
<dbReference type="InterPro" id="IPR027417">
    <property type="entry name" value="P-loop_NTPase"/>
</dbReference>
<evidence type="ECO:0000313" key="5">
    <source>
        <dbReference type="Proteomes" id="UP000649955"/>
    </source>
</evidence>
<dbReference type="PANTHER" id="PTHR43158">
    <property type="entry name" value="SKFA PEPTIDE EXPORT ATP-BINDING PROTEIN SKFE"/>
    <property type="match status" value="1"/>
</dbReference>
<dbReference type="SMART" id="SM00382">
    <property type="entry name" value="AAA"/>
    <property type="match status" value="1"/>
</dbReference>
<dbReference type="InterPro" id="IPR003593">
    <property type="entry name" value="AAA+_ATPase"/>
</dbReference>
<keyword evidence="1" id="KW-0547">Nucleotide-binding</keyword>
<dbReference type="Pfam" id="PF00005">
    <property type="entry name" value="ABC_tran"/>
    <property type="match status" value="1"/>
</dbReference>
<organism evidence="4 5">
    <name type="scientific">Amycolatopsis bullii</name>
    <dbReference type="NCBI Taxonomy" id="941987"/>
    <lineage>
        <taxon>Bacteria</taxon>
        <taxon>Bacillati</taxon>
        <taxon>Actinomycetota</taxon>
        <taxon>Actinomycetes</taxon>
        <taxon>Pseudonocardiales</taxon>
        <taxon>Pseudonocardiaceae</taxon>
        <taxon>Amycolatopsis</taxon>
    </lineage>
</organism>
<dbReference type="SUPFAM" id="SSF52540">
    <property type="entry name" value="P-loop containing nucleoside triphosphate hydrolases"/>
    <property type="match status" value="1"/>
</dbReference>
<keyword evidence="5" id="KW-1185">Reference proteome</keyword>
<protein>
    <submittedName>
        <fullName evidence="4">Iron ABC transporter ATP-binding protein</fullName>
    </submittedName>
</protein>
<evidence type="ECO:0000256" key="2">
    <source>
        <dbReference type="ARBA" id="ARBA00022840"/>
    </source>
</evidence>
<evidence type="ECO:0000313" key="4">
    <source>
        <dbReference type="EMBL" id="GHG09684.1"/>
    </source>
</evidence>
<dbReference type="GO" id="GO:0005524">
    <property type="term" value="F:ATP binding"/>
    <property type="evidence" value="ECO:0007669"/>
    <property type="project" value="UniProtKB-KW"/>
</dbReference>
<dbReference type="Gene3D" id="3.40.50.300">
    <property type="entry name" value="P-loop containing nucleotide triphosphate hydrolases"/>
    <property type="match status" value="1"/>
</dbReference>
<dbReference type="Proteomes" id="UP000649955">
    <property type="component" value="Unassembled WGS sequence"/>
</dbReference>
<gene>
    <name evidence="4" type="ORF">GCM10017567_28380</name>
</gene>
<keyword evidence="2 4" id="KW-0067">ATP-binding</keyword>
<dbReference type="InterPro" id="IPR003439">
    <property type="entry name" value="ABC_transporter-like_ATP-bd"/>
</dbReference>